<keyword evidence="2" id="KW-1185">Reference proteome</keyword>
<reference evidence="1" key="2">
    <citation type="submission" date="2022-01" db="EMBL/GenBank/DDBJ databases">
        <authorList>
            <person name="Yamashiro T."/>
            <person name="Shiraishi A."/>
            <person name="Satake H."/>
            <person name="Nakayama K."/>
        </authorList>
    </citation>
    <scope>NUCLEOTIDE SEQUENCE</scope>
</reference>
<accession>A0ABQ5IV72</accession>
<protein>
    <submittedName>
        <fullName evidence="1">Uncharacterized protein</fullName>
    </submittedName>
</protein>
<reference evidence="1" key="1">
    <citation type="journal article" date="2022" name="Int. J. Mol. Sci.">
        <title>Draft Genome of Tanacetum Coccineum: Genomic Comparison of Closely Related Tanacetum-Family Plants.</title>
        <authorList>
            <person name="Yamashiro T."/>
            <person name="Shiraishi A."/>
            <person name="Nakayama K."/>
            <person name="Satake H."/>
        </authorList>
    </citation>
    <scope>NUCLEOTIDE SEQUENCE</scope>
</reference>
<dbReference type="EMBL" id="BQNB010021219">
    <property type="protein sequence ID" value="GJU04133.1"/>
    <property type="molecule type" value="Genomic_DNA"/>
</dbReference>
<proteinExistence type="predicted"/>
<sequence>MQAVRATERNLLVQLCLTEDTSALARQGGQLNVAPMLEVENFTNLKKRFMCHIVGIEPQFKNILLNGQYVPMIAGQRKPEGQWTSDERKAVNLDQQLKSLILFVLPDDQMNSDFPDSPDDEEDTRYYHEYLNDLEEKFQERALLAKSKRFFKKGSQRFRSAKATDETQCHKNVRGNVTLSKLESLGNKCLRLNDQRDERNMYTDLEQKEYVCKRASLSRLHSDAVSDILTSSLCNSDGIARIPDAVSTVSLRQHLEEIHVTWTQFGKKQDKIATLHKEAQKVHTVCGDDVAISSDGVRMLKLQRQKKLMTASGPTDSKKP</sequence>
<gene>
    <name evidence="1" type="ORF">Tco_1114471</name>
</gene>
<evidence type="ECO:0000313" key="2">
    <source>
        <dbReference type="Proteomes" id="UP001151760"/>
    </source>
</evidence>
<name>A0ABQ5IV72_9ASTR</name>
<comment type="caution">
    <text evidence="1">The sequence shown here is derived from an EMBL/GenBank/DDBJ whole genome shotgun (WGS) entry which is preliminary data.</text>
</comment>
<evidence type="ECO:0000313" key="1">
    <source>
        <dbReference type="EMBL" id="GJU04133.1"/>
    </source>
</evidence>
<dbReference type="Proteomes" id="UP001151760">
    <property type="component" value="Unassembled WGS sequence"/>
</dbReference>
<organism evidence="1 2">
    <name type="scientific">Tanacetum coccineum</name>
    <dbReference type="NCBI Taxonomy" id="301880"/>
    <lineage>
        <taxon>Eukaryota</taxon>
        <taxon>Viridiplantae</taxon>
        <taxon>Streptophyta</taxon>
        <taxon>Embryophyta</taxon>
        <taxon>Tracheophyta</taxon>
        <taxon>Spermatophyta</taxon>
        <taxon>Magnoliopsida</taxon>
        <taxon>eudicotyledons</taxon>
        <taxon>Gunneridae</taxon>
        <taxon>Pentapetalae</taxon>
        <taxon>asterids</taxon>
        <taxon>campanulids</taxon>
        <taxon>Asterales</taxon>
        <taxon>Asteraceae</taxon>
        <taxon>Asteroideae</taxon>
        <taxon>Anthemideae</taxon>
        <taxon>Anthemidinae</taxon>
        <taxon>Tanacetum</taxon>
    </lineage>
</organism>